<evidence type="ECO:0000256" key="1">
    <source>
        <dbReference type="ARBA" id="ARBA00004644"/>
    </source>
</evidence>
<dbReference type="SMART" id="SM01077">
    <property type="entry name" value="Cg6151-P"/>
    <property type="match status" value="1"/>
</dbReference>
<dbReference type="Pfam" id="PF10233">
    <property type="entry name" value="Cg6151-P"/>
    <property type="match status" value="1"/>
</dbReference>
<keyword evidence="4" id="KW-0813">Transport</keyword>
<evidence type="ECO:0000256" key="4">
    <source>
        <dbReference type="ARBA" id="ARBA00022568"/>
    </source>
</evidence>
<keyword evidence="4" id="KW-0406">Ion transport</keyword>
<feature type="transmembrane region" description="Helical" evidence="15">
    <location>
        <begin position="19"/>
        <end position="41"/>
    </location>
</feature>
<comment type="similarity">
    <text evidence="2">Belongs to the calcium channel flower family.</text>
</comment>
<evidence type="ECO:0000256" key="10">
    <source>
        <dbReference type="ARBA" id="ARBA00023303"/>
    </source>
</evidence>
<evidence type="ECO:0000313" key="16">
    <source>
        <dbReference type="Proteomes" id="UP000694941"/>
    </source>
</evidence>
<comment type="subcellular location">
    <subcellularLocation>
        <location evidence="1">Cytoplasmic vesicle</location>
        <location evidence="1">Secretory vesicle</location>
        <location evidence="1">Synaptic vesicle membrane</location>
        <topology evidence="1">Multi-pass membrane protein</topology>
    </subcellularLocation>
    <subcellularLocation>
        <location evidence="12">Presynaptic cell membrane</location>
    </subcellularLocation>
</comment>
<dbReference type="Proteomes" id="UP000694941">
    <property type="component" value="Unplaced"/>
</dbReference>
<organism evidence="16 17">
    <name type="scientific">Limulus polyphemus</name>
    <name type="common">Atlantic horseshoe crab</name>
    <dbReference type="NCBI Taxonomy" id="6850"/>
    <lineage>
        <taxon>Eukaryota</taxon>
        <taxon>Metazoa</taxon>
        <taxon>Ecdysozoa</taxon>
        <taxon>Arthropoda</taxon>
        <taxon>Chelicerata</taxon>
        <taxon>Merostomata</taxon>
        <taxon>Xiphosura</taxon>
        <taxon>Limulidae</taxon>
        <taxon>Limulus</taxon>
    </lineage>
</organism>
<evidence type="ECO:0000256" key="9">
    <source>
        <dbReference type="ARBA" id="ARBA00023273"/>
    </source>
</evidence>
<keyword evidence="4" id="KW-0106">Calcium</keyword>
<evidence type="ECO:0000256" key="12">
    <source>
        <dbReference type="ARBA" id="ARBA00034111"/>
    </source>
</evidence>
<comment type="subunit">
    <text evidence="13">Homomultimer. Associates with the dally/ magu complex.</text>
</comment>
<keyword evidence="9" id="KW-0966">Cell projection</keyword>
<dbReference type="RefSeq" id="XP_022242729.1">
    <property type="nucleotide sequence ID" value="XM_022387021.1"/>
</dbReference>
<keyword evidence="4" id="KW-0109">Calcium transport</keyword>
<accession>A0ABM1SGH4</accession>
<evidence type="ECO:0000256" key="15">
    <source>
        <dbReference type="SAM" id="Phobius"/>
    </source>
</evidence>
<sequence length="166" mass="18274">MNNQATDDTPWWLKYFTRFLGSASSLVAIGIGAWACFTITARCLMAGILQMLLGVVVALIEVPCFCAFLDFAQNPYNYFEKRPYWHKALLYVILSAFIMVLCGELSTFVGSGLVFVTGSLYGIMALGKKASKDEMMMKAASMSSLIPTKEQPQDVDAGPSSAERFH</sequence>
<evidence type="ECO:0000256" key="6">
    <source>
        <dbReference type="ARBA" id="ARBA00022692"/>
    </source>
</evidence>
<evidence type="ECO:0000313" key="17">
    <source>
        <dbReference type="RefSeq" id="XP_022242729.1"/>
    </source>
</evidence>
<evidence type="ECO:0000256" key="2">
    <source>
        <dbReference type="ARBA" id="ARBA00010023"/>
    </source>
</evidence>
<dbReference type="PANTHER" id="PTHR13314">
    <property type="entry name" value="CALCIUM CHANNEL FLOWER HOMOLOG"/>
    <property type="match status" value="1"/>
</dbReference>
<feature type="transmembrane region" description="Helical" evidence="15">
    <location>
        <begin position="107"/>
        <end position="127"/>
    </location>
</feature>
<keyword evidence="6 15" id="KW-0812">Transmembrane</keyword>
<feature type="transmembrane region" description="Helical" evidence="15">
    <location>
        <begin position="47"/>
        <end position="72"/>
    </location>
</feature>
<protein>
    <recommendedName>
        <fullName evidence="3">Calcium channel flower</fullName>
    </recommendedName>
</protein>
<evidence type="ECO:0000256" key="11">
    <source>
        <dbReference type="ARBA" id="ARBA00023329"/>
    </source>
</evidence>
<dbReference type="GeneID" id="106460322"/>
<evidence type="ECO:0000256" key="14">
    <source>
        <dbReference type="SAM" id="MobiDB-lite"/>
    </source>
</evidence>
<feature type="transmembrane region" description="Helical" evidence="15">
    <location>
        <begin position="84"/>
        <end position="101"/>
    </location>
</feature>
<evidence type="ECO:0000256" key="5">
    <source>
        <dbReference type="ARBA" id="ARBA00022673"/>
    </source>
</evidence>
<evidence type="ECO:0000256" key="8">
    <source>
        <dbReference type="ARBA" id="ARBA00023136"/>
    </source>
</evidence>
<reference evidence="17" key="1">
    <citation type="submission" date="2025-08" db="UniProtKB">
        <authorList>
            <consortium name="RefSeq"/>
        </authorList>
    </citation>
    <scope>IDENTIFICATION</scope>
    <source>
        <tissue evidence="17">Muscle</tissue>
    </source>
</reference>
<dbReference type="PANTHER" id="PTHR13314:SF2">
    <property type="entry name" value="CALCIUM CHANNEL FLOWER HOMOLOG"/>
    <property type="match status" value="1"/>
</dbReference>
<evidence type="ECO:0000256" key="13">
    <source>
        <dbReference type="ARBA" id="ARBA00046506"/>
    </source>
</evidence>
<keyword evidence="7 15" id="KW-1133">Transmembrane helix</keyword>
<evidence type="ECO:0000256" key="3">
    <source>
        <dbReference type="ARBA" id="ARBA00016120"/>
    </source>
</evidence>
<name>A0ABM1SGH4_LIMPO</name>
<proteinExistence type="inferred from homology"/>
<keyword evidence="8 15" id="KW-0472">Membrane</keyword>
<keyword evidence="11" id="KW-0968">Cytoplasmic vesicle</keyword>
<keyword evidence="5" id="KW-0107">Calcium channel</keyword>
<keyword evidence="16" id="KW-1185">Reference proteome</keyword>
<keyword evidence="10" id="KW-0407">Ion channel</keyword>
<evidence type="ECO:0000256" key="7">
    <source>
        <dbReference type="ARBA" id="ARBA00022989"/>
    </source>
</evidence>
<gene>
    <name evidence="17" type="primary">LOC106460322</name>
</gene>
<dbReference type="InterPro" id="IPR019365">
    <property type="entry name" value="TVP18/Ca-channel_flower"/>
</dbReference>
<feature type="region of interest" description="Disordered" evidence="14">
    <location>
        <begin position="147"/>
        <end position="166"/>
    </location>
</feature>